<reference evidence="1" key="1">
    <citation type="submission" date="2020-05" db="EMBL/GenBank/DDBJ databases">
        <title>Large-scale comparative analyses of tick genomes elucidate their genetic diversity and vector capacities.</title>
        <authorList>
            <person name="Jia N."/>
            <person name="Wang J."/>
            <person name="Shi W."/>
            <person name="Du L."/>
            <person name="Sun Y."/>
            <person name="Zhan W."/>
            <person name="Jiang J."/>
            <person name="Wang Q."/>
            <person name="Zhang B."/>
            <person name="Ji P."/>
            <person name="Sakyi L.B."/>
            <person name="Cui X."/>
            <person name="Yuan T."/>
            <person name="Jiang B."/>
            <person name="Yang W."/>
            <person name="Lam T.T.-Y."/>
            <person name="Chang Q."/>
            <person name="Ding S."/>
            <person name="Wang X."/>
            <person name="Zhu J."/>
            <person name="Ruan X."/>
            <person name="Zhao L."/>
            <person name="Wei J."/>
            <person name="Que T."/>
            <person name="Du C."/>
            <person name="Cheng J."/>
            <person name="Dai P."/>
            <person name="Han X."/>
            <person name="Huang E."/>
            <person name="Gao Y."/>
            <person name="Liu J."/>
            <person name="Shao H."/>
            <person name="Ye R."/>
            <person name="Li L."/>
            <person name="Wei W."/>
            <person name="Wang X."/>
            <person name="Wang C."/>
            <person name="Yang T."/>
            <person name="Huo Q."/>
            <person name="Li W."/>
            <person name="Guo W."/>
            <person name="Chen H."/>
            <person name="Zhou L."/>
            <person name="Ni X."/>
            <person name="Tian J."/>
            <person name="Zhou Y."/>
            <person name="Sheng Y."/>
            <person name="Liu T."/>
            <person name="Pan Y."/>
            <person name="Xia L."/>
            <person name="Li J."/>
            <person name="Zhao F."/>
            <person name="Cao W."/>
        </authorList>
    </citation>
    <scope>NUCLEOTIDE SEQUENCE</scope>
    <source>
        <strain evidence="1">Hyas-2018</strain>
    </source>
</reference>
<evidence type="ECO:0000313" key="2">
    <source>
        <dbReference type="Proteomes" id="UP000821845"/>
    </source>
</evidence>
<dbReference type="EMBL" id="CM023489">
    <property type="protein sequence ID" value="KAH6921802.1"/>
    <property type="molecule type" value="Genomic_DNA"/>
</dbReference>
<sequence length="603" mass="66070">MTSARAAVHVTNDDLLPQHSCGSARNAHKHQYRKWQVLIGEHRFGLLPSHRQELVVLQSGSWQSSEMPLRCDIPPPEHFLFCLDNTPAGSLAPDVGAFEECSAVSDGAALKASAAACLDVEDSEDSSHHGGLETVVPSMRSSTSAVSGTESPRKGLFKERIYSCGKTILLESQAKYACHLCPYMTKSKAAMISHRRKHKGVLPHKCDICGRGFLHHSTLLYHLRTHTGERPYACSVCPSTFACLNVVCSTGTQQTYTLVADPLSGSAIGEEHAYTLLAEPRLQNAMSTGVETVECSSAVARSCLVGATREDHIKKPAPDCAADYSSASAESVTPSTVEDVNALNATEVEEALAAVIKSASSSSKTASVTGDECSRAAEAQPTDCLTVSSLGPVDITEEHSYCSRQGIFAVKQLVYTCPFCPFKTRHQSAFRPHQLLHTGEKPYKCEVCGQGFRLRDTMRVHMRVHTGEQPYRCQVCDRTFTFSSSLRIHMRSHTGERPYRCEFCDKTLGTSYALKYHLRRHTGEKPYQCDSCTKAFPIASSLRAHKARHCCRQSIGVGKSDYHTGEERPDSVNERPVRDHGQGSPGPSRDDEIVPQCSSEFQE</sequence>
<comment type="caution">
    <text evidence="1">The sequence shown here is derived from an EMBL/GenBank/DDBJ whole genome shotgun (WGS) entry which is preliminary data.</text>
</comment>
<proteinExistence type="predicted"/>
<organism evidence="1 2">
    <name type="scientific">Hyalomma asiaticum</name>
    <name type="common">Tick</name>
    <dbReference type="NCBI Taxonomy" id="266040"/>
    <lineage>
        <taxon>Eukaryota</taxon>
        <taxon>Metazoa</taxon>
        <taxon>Ecdysozoa</taxon>
        <taxon>Arthropoda</taxon>
        <taxon>Chelicerata</taxon>
        <taxon>Arachnida</taxon>
        <taxon>Acari</taxon>
        <taxon>Parasitiformes</taxon>
        <taxon>Ixodida</taxon>
        <taxon>Ixodoidea</taxon>
        <taxon>Ixodidae</taxon>
        <taxon>Hyalomminae</taxon>
        <taxon>Hyalomma</taxon>
    </lineage>
</organism>
<keyword evidence="2" id="KW-1185">Reference proteome</keyword>
<protein>
    <submittedName>
        <fullName evidence="1">Uncharacterized protein</fullName>
    </submittedName>
</protein>
<evidence type="ECO:0000313" key="1">
    <source>
        <dbReference type="EMBL" id="KAH6921802.1"/>
    </source>
</evidence>
<name>A0ACB7RLN7_HYAAI</name>
<gene>
    <name evidence="1" type="ORF">HPB50_005001</name>
</gene>
<accession>A0ACB7RLN7</accession>
<dbReference type="Proteomes" id="UP000821845">
    <property type="component" value="Chromosome 9"/>
</dbReference>